<evidence type="ECO:0000256" key="7">
    <source>
        <dbReference type="ARBA" id="ARBA00030587"/>
    </source>
</evidence>
<dbReference type="GO" id="GO:0042802">
    <property type="term" value="F:identical protein binding"/>
    <property type="evidence" value="ECO:0007669"/>
    <property type="project" value="TreeGrafter"/>
</dbReference>
<dbReference type="InterPro" id="IPR015424">
    <property type="entry name" value="PyrdxlP-dep_Trfase"/>
</dbReference>
<dbReference type="GO" id="GO:0055129">
    <property type="term" value="P:L-proline biosynthetic process"/>
    <property type="evidence" value="ECO:0007669"/>
    <property type="project" value="UniProtKB-UniPathway"/>
</dbReference>
<gene>
    <name evidence="8" type="ORF">ENL19_03055</name>
</gene>
<dbReference type="PANTHER" id="PTHR11986:SF18">
    <property type="entry name" value="ORNITHINE AMINOTRANSFERASE, MITOCHONDRIAL"/>
    <property type="match status" value="1"/>
</dbReference>
<evidence type="ECO:0000256" key="4">
    <source>
        <dbReference type="ARBA" id="ARBA00022576"/>
    </source>
</evidence>
<dbReference type="AlphaFoldDB" id="A0A7C5DFA3"/>
<evidence type="ECO:0000313" key="8">
    <source>
        <dbReference type="EMBL" id="HHE05024.1"/>
    </source>
</evidence>
<dbReference type="GO" id="GO:0004587">
    <property type="term" value="F:ornithine aminotransferase activity"/>
    <property type="evidence" value="ECO:0007669"/>
    <property type="project" value="UniProtKB-EC"/>
</dbReference>
<dbReference type="GO" id="GO:0030170">
    <property type="term" value="F:pyridoxal phosphate binding"/>
    <property type="evidence" value="ECO:0007669"/>
    <property type="project" value="InterPro"/>
</dbReference>
<dbReference type="EC" id="2.6.1.13" evidence="3"/>
<dbReference type="EMBL" id="DRTB01000230">
    <property type="protein sequence ID" value="HHE05024.1"/>
    <property type="molecule type" value="Genomic_DNA"/>
</dbReference>
<evidence type="ECO:0000256" key="3">
    <source>
        <dbReference type="ARBA" id="ARBA00012924"/>
    </source>
</evidence>
<protein>
    <recommendedName>
        <fullName evidence="3">ornithine aminotransferase</fullName>
        <ecNumber evidence="3">2.6.1.13</ecNumber>
    </recommendedName>
    <alternativeName>
        <fullName evidence="7">Ornithine--oxo-acid aminotransferase</fullName>
    </alternativeName>
</protein>
<dbReference type="Gene3D" id="3.90.1150.10">
    <property type="entry name" value="Aspartate Aminotransferase, domain 1"/>
    <property type="match status" value="1"/>
</dbReference>
<sequence>MTYSSNDLMKIDETYGAHNYLPLPVVISKGEGVWVWDVEGKKYMDMLSSYSALNQGHCHPDIVNAAKKQLDSLTLTSRAFYNDKLPLFLKKVAELTGMEMVLPMNTGAEAVETALKAARKWGYYKKGIEKYNGEIIIAENNFHGRTITIISFSSEEQYRDGFGPFTPGFRMVPYGNLDAIRDAFNKNTIGVMVEPIQGEGGIIIPPEGYLNGIKNLCKENNALFILDEVQTGLGRTGKMFGWEWEGAKPDMII</sequence>
<dbReference type="UniPathway" id="UPA00098">
    <property type="reaction ID" value="UER00358"/>
</dbReference>
<reference evidence="8" key="1">
    <citation type="journal article" date="2020" name="mSystems">
        <title>Genome- and Community-Level Interaction Insights into Carbon Utilization and Element Cycling Functions of Hydrothermarchaeota in Hydrothermal Sediment.</title>
        <authorList>
            <person name="Zhou Z."/>
            <person name="Liu Y."/>
            <person name="Xu W."/>
            <person name="Pan J."/>
            <person name="Luo Z.H."/>
            <person name="Li M."/>
        </authorList>
    </citation>
    <scope>NUCLEOTIDE SEQUENCE [LARGE SCALE GENOMIC DNA]</scope>
    <source>
        <strain evidence="8">HyVt-74</strain>
    </source>
</reference>
<proteinExistence type="predicted"/>
<organism evidence="8">
    <name type="scientific">candidate division WOR-3 bacterium</name>
    <dbReference type="NCBI Taxonomy" id="2052148"/>
    <lineage>
        <taxon>Bacteria</taxon>
        <taxon>Bacteria division WOR-3</taxon>
    </lineage>
</organism>
<dbReference type="SUPFAM" id="SSF53383">
    <property type="entry name" value="PLP-dependent transferases"/>
    <property type="match status" value="1"/>
</dbReference>
<dbReference type="Proteomes" id="UP000886110">
    <property type="component" value="Unassembled WGS sequence"/>
</dbReference>
<evidence type="ECO:0000256" key="5">
    <source>
        <dbReference type="ARBA" id="ARBA00022679"/>
    </source>
</evidence>
<comment type="caution">
    <text evidence="8">The sequence shown here is derived from an EMBL/GenBank/DDBJ whole genome shotgun (WGS) entry which is preliminary data.</text>
</comment>
<dbReference type="Pfam" id="PF00202">
    <property type="entry name" value="Aminotran_3"/>
    <property type="match status" value="1"/>
</dbReference>
<accession>A0A7C5DFA3</accession>
<feature type="non-terminal residue" evidence="8">
    <location>
        <position position="253"/>
    </location>
</feature>
<evidence type="ECO:0000256" key="6">
    <source>
        <dbReference type="ARBA" id="ARBA00022898"/>
    </source>
</evidence>
<keyword evidence="4 8" id="KW-0032">Aminotransferase</keyword>
<dbReference type="PANTHER" id="PTHR11986">
    <property type="entry name" value="AMINOTRANSFERASE CLASS III"/>
    <property type="match status" value="1"/>
</dbReference>
<dbReference type="Gene3D" id="3.40.640.10">
    <property type="entry name" value="Type I PLP-dependent aspartate aminotransferase-like (Major domain)"/>
    <property type="match status" value="1"/>
</dbReference>
<dbReference type="FunFam" id="3.40.640.10:FF:000011">
    <property type="entry name" value="Ornithine aminotransferase"/>
    <property type="match status" value="1"/>
</dbReference>
<dbReference type="InterPro" id="IPR015421">
    <property type="entry name" value="PyrdxlP-dep_Trfase_major"/>
</dbReference>
<dbReference type="InterPro" id="IPR005814">
    <property type="entry name" value="Aminotrans_3"/>
</dbReference>
<dbReference type="InterPro" id="IPR050103">
    <property type="entry name" value="Class-III_PLP-dep_AT"/>
</dbReference>
<keyword evidence="6" id="KW-0663">Pyridoxal phosphate</keyword>
<evidence type="ECO:0000256" key="1">
    <source>
        <dbReference type="ARBA" id="ARBA00001933"/>
    </source>
</evidence>
<comment type="cofactor">
    <cofactor evidence="1">
        <name>pyridoxal 5'-phosphate</name>
        <dbReference type="ChEBI" id="CHEBI:597326"/>
    </cofactor>
</comment>
<evidence type="ECO:0000256" key="2">
    <source>
        <dbReference type="ARBA" id="ARBA00004998"/>
    </source>
</evidence>
<comment type="pathway">
    <text evidence="2">Amino-acid biosynthesis; L-proline biosynthesis; L-glutamate 5-semialdehyde from L-ornithine: step 1/1.</text>
</comment>
<keyword evidence="5" id="KW-0808">Transferase</keyword>
<dbReference type="InterPro" id="IPR015422">
    <property type="entry name" value="PyrdxlP-dep_Trfase_small"/>
</dbReference>
<name>A0A7C5DFA3_UNCW3</name>
<dbReference type="CDD" id="cd00610">
    <property type="entry name" value="OAT_like"/>
    <property type="match status" value="1"/>
</dbReference>